<gene>
    <name evidence="1" type="ORF">SAMN05444158_3162</name>
</gene>
<name>A0A1H1UYN5_9BRAD</name>
<evidence type="ECO:0000313" key="1">
    <source>
        <dbReference type="EMBL" id="SDS77563.1"/>
    </source>
</evidence>
<dbReference type="RefSeq" id="WP_167558738.1">
    <property type="nucleotide sequence ID" value="NZ_LT629750.1"/>
</dbReference>
<keyword evidence="2" id="KW-1185">Reference proteome</keyword>
<proteinExistence type="predicted"/>
<accession>A0A1H1UYN5</accession>
<sequence length="56" mass="6206">MRRFRNRDFVAIIFALLVAGALTGWAASVAVNYFERVDPDAGDRSSPAQQHTVDPE</sequence>
<protein>
    <submittedName>
        <fullName evidence="1">Uncharacterized protein</fullName>
    </submittedName>
</protein>
<evidence type="ECO:0000313" key="2">
    <source>
        <dbReference type="Proteomes" id="UP000243904"/>
    </source>
</evidence>
<reference evidence="2" key="1">
    <citation type="submission" date="2016-10" db="EMBL/GenBank/DDBJ databases">
        <authorList>
            <person name="Varghese N."/>
            <person name="Submissions S."/>
        </authorList>
    </citation>
    <scope>NUCLEOTIDE SEQUENCE [LARGE SCALE GENOMIC DNA]</scope>
    <source>
        <strain evidence="2">GAS369</strain>
    </source>
</reference>
<dbReference type="AlphaFoldDB" id="A0A1H1UYN5"/>
<organism evidence="1 2">
    <name type="scientific">Bradyrhizobium canariense</name>
    <dbReference type="NCBI Taxonomy" id="255045"/>
    <lineage>
        <taxon>Bacteria</taxon>
        <taxon>Pseudomonadati</taxon>
        <taxon>Pseudomonadota</taxon>
        <taxon>Alphaproteobacteria</taxon>
        <taxon>Hyphomicrobiales</taxon>
        <taxon>Nitrobacteraceae</taxon>
        <taxon>Bradyrhizobium</taxon>
    </lineage>
</organism>
<dbReference type="EMBL" id="LT629750">
    <property type="protein sequence ID" value="SDS77563.1"/>
    <property type="molecule type" value="Genomic_DNA"/>
</dbReference>
<dbReference type="Proteomes" id="UP000243904">
    <property type="component" value="Chromosome I"/>
</dbReference>